<keyword evidence="4" id="KW-1185">Reference proteome</keyword>
<dbReference type="OrthoDB" id="9067983at2"/>
<dbReference type="EMBL" id="QYBB01000058">
    <property type="protein sequence ID" value="RYC29301.1"/>
    <property type="molecule type" value="Genomic_DNA"/>
</dbReference>
<proteinExistence type="predicted"/>
<dbReference type="Proteomes" id="UP000290759">
    <property type="component" value="Unassembled WGS sequence"/>
</dbReference>
<gene>
    <name evidence="3" type="ORF">D3273_24635</name>
</gene>
<dbReference type="InterPro" id="IPR025048">
    <property type="entry name" value="DUF3987"/>
</dbReference>
<reference evidence="3 4" key="2">
    <citation type="submission" date="2019-02" db="EMBL/GenBank/DDBJ databases">
        <title>'Lichenibacterium ramalinii' gen. nov. sp. nov., 'Lichenibacterium minor' gen. nov. sp. nov.</title>
        <authorList>
            <person name="Pankratov T."/>
        </authorList>
    </citation>
    <scope>NUCLEOTIDE SEQUENCE [LARGE SCALE GENOMIC DNA]</scope>
    <source>
        <strain evidence="3 4">RmlP026</strain>
    </source>
</reference>
<evidence type="ECO:0000313" key="4">
    <source>
        <dbReference type="Proteomes" id="UP000290759"/>
    </source>
</evidence>
<feature type="coiled-coil region" evidence="1">
    <location>
        <begin position="186"/>
        <end position="213"/>
    </location>
</feature>
<organism evidence="3 4">
    <name type="scientific">Lichenibacterium minor</name>
    <dbReference type="NCBI Taxonomy" id="2316528"/>
    <lineage>
        <taxon>Bacteria</taxon>
        <taxon>Pseudomonadati</taxon>
        <taxon>Pseudomonadota</taxon>
        <taxon>Alphaproteobacteria</taxon>
        <taxon>Hyphomicrobiales</taxon>
        <taxon>Lichenihabitantaceae</taxon>
        <taxon>Lichenibacterium</taxon>
    </lineage>
</organism>
<evidence type="ECO:0000256" key="2">
    <source>
        <dbReference type="SAM" id="MobiDB-lite"/>
    </source>
</evidence>
<comment type="caution">
    <text evidence="3">The sequence shown here is derived from an EMBL/GenBank/DDBJ whole genome shotgun (WGS) entry which is preliminary data.</text>
</comment>
<feature type="compositionally biased region" description="Gly residues" evidence="2">
    <location>
        <begin position="356"/>
        <end position="367"/>
    </location>
</feature>
<keyword evidence="1" id="KW-0175">Coiled coil</keyword>
<dbReference type="AlphaFoldDB" id="A0A4Q2U324"/>
<protein>
    <submittedName>
        <fullName evidence="3">DUF3987 domain-containing protein</fullName>
    </submittedName>
</protein>
<reference evidence="3 4" key="1">
    <citation type="submission" date="2018-12" db="EMBL/GenBank/DDBJ databases">
        <authorList>
            <person name="Grouzdev D.S."/>
            <person name="Krutkina M.S."/>
        </authorList>
    </citation>
    <scope>NUCLEOTIDE SEQUENCE [LARGE SCALE GENOMIC DNA]</scope>
    <source>
        <strain evidence="3 4">RmlP026</strain>
    </source>
</reference>
<accession>A0A4Q2U324</accession>
<name>A0A4Q2U324_9HYPH</name>
<dbReference type="Pfam" id="PF13148">
    <property type="entry name" value="DUF3987"/>
    <property type="match status" value="1"/>
</dbReference>
<dbReference type="RefSeq" id="WP_129229616.1">
    <property type="nucleotide sequence ID" value="NZ_QYBB01000058.1"/>
</dbReference>
<feature type="region of interest" description="Disordered" evidence="2">
    <location>
        <begin position="346"/>
        <end position="394"/>
    </location>
</feature>
<sequence>MIAAEASPPKPTFAPFTGLPALPALATLQARKQWVVWDYRLNKGGTKWTKPPLRAADCTNASHSEPRTWAEYDRAEYAARRNGLPGVGYVLTQDDDIGGFDIDGCRDAETGTLAPWAADVLALAETYAEVSPSGRGVRIFALGKPEKASKCDPAGVEVYAKERFLTVTGRHIAGTPTEIRPAPRTLAALLARIEATTAAIEAEKEKIREAAATQAAGERSGVGAQFKRAAGVGTGATSTFFRDVNSAAFANLGAWVPALFGSAAIPNTMGYRVSSAALGRALEEDLSITGQGAKDFGVGDMGDPKGGSRTAIDLAMEHGGAPDAAQAALWLCDRLGIDPASLGWRTGCRRQETPGQGAGGQKRGGNGQAEDDGFGPKAAGPSGARRPDGQEKPAIVNDRGLLMGAFRDRLDIALRPEKAPAYPVDALPTLMADMVAAMADLVQAPDTLCAHAVLSAAVLVTQGLADIHLPNTSRAMPLSLFLLVVAASGERKSSCDGLALKAVAQLEARLSETYADEMRTFRADRAAYEGEVSKIKADRKIEADERKQKLRALYEPEEPTAPIIRATEPNLEGLLNLIAKGRPSLGVFTAEGGSFLGGHGMNEDAKTRTLTGLSTLYDTGAAQRVRAREITILDGRRVSISLAAQAKIAAALLGDELAQDQGFLGRFLVCYPDSRIGTREVRLAPTGTDPRVEAFTDRVRRLLDLQDGSKAPLRLPVLVLDGEAWEVFRAFSQAIEDNLGDGKHWHPIRAAAQRMAENVGRIAGVLHLFAHGGTDQPIDGDTMVSACEVGAFYLKEALRISGGVMVDAETQAANDLATWIESRSGDLIAPSHIQRLAPNALRMNAAKTRERIRLLCEAGRLEAVGEADIDGKHYREAYRVNRLGKH</sequence>
<evidence type="ECO:0000256" key="1">
    <source>
        <dbReference type="SAM" id="Coils"/>
    </source>
</evidence>
<evidence type="ECO:0000313" key="3">
    <source>
        <dbReference type="EMBL" id="RYC29301.1"/>
    </source>
</evidence>